<evidence type="ECO:0000259" key="2">
    <source>
        <dbReference type="Pfam" id="PF12697"/>
    </source>
</evidence>
<keyword evidence="1" id="KW-0732">Signal</keyword>
<gene>
    <name evidence="3" type="ORF">FHS83_000664</name>
</gene>
<dbReference type="Proteomes" id="UP000570514">
    <property type="component" value="Unassembled WGS sequence"/>
</dbReference>
<dbReference type="Pfam" id="PF12697">
    <property type="entry name" value="Abhydrolase_6"/>
    <property type="match status" value="1"/>
</dbReference>
<dbReference type="PANTHER" id="PTHR43265:SF1">
    <property type="entry name" value="ESTERASE ESTD"/>
    <property type="match status" value="1"/>
</dbReference>
<dbReference type="InterPro" id="IPR029058">
    <property type="entry name" value="AB_hydrolase_fold"/>
</dbReference>
<reference evidence="3 4" key="1">
    <citation type="submission" date="2020-03" db="EMBL/GenBank/DDBJ databases">
        <title>Genomic Encyclopedia of Type Strains, Phase IV (KMG-IV): sequencing the most valuable type-strain genomes for metagenomic binning, comparative biology and taxonomic classification.</title>
        <authorList>
            <person name="Goeker M."/>
        </authorList>
    </citation>
    <scope>NUCLEOTIDE SEQUENCE [LARGE SCALE GENOMIC DNA]</scope>
    <source>
        <strain evidence="3 4">DSM 19867</strain>
    </source>
</reference>
<dbReference type="EMBL" id="JAASRM010000001">
    <property type="protein sequence ID" value="NIK87346.1"/>
    <property type="molecule type" value="Genomic_DNA"/>
</dbReference>
<evidence type="ECO:0000313" key="3">
    <source>
        <dbReference type="EMBL" id="NIK87346.1"/>
    </source>
</evidence>
<evidence type="ECO:0000313" key="4">
    <source>
        <dbReference type="Proteomes" id="UP000570514"/>
    </source>
</evidence>
<keyword evidence="4" id="KW-1185">Reference proteome</keyword>
<dbReference type="InterPro" id="IPR053145">
    <property type="entry name" value="AB_hydrolase_Est10"/>
</dbReference>
<dbReference type="Gene3D" id="3.40.50.1820">
    <property type="entry name" value="alpha/beta hydrolase"/>
    <property type="match status" value="1"/>
</dbReference>
<dbReference type="RefSeq" id="WP_167080880.1">
    <property type="nucleotide sequence ID" value="NZ_BAAADC010000001.1"/>
</dbReference>
<dbReference type="PANTHER" id="PTHR43265">
    <property type="entry name" value="ESTERASE ESTD"/>
    <property type="match status" value="1"/>
</dbReference>
<protein>
    <recommendedName>
        <fullName evidence="2">AB hydrolase-1 domain-containing protein</fullName>
    </recommendedName>
</protein>
<accession>A0A846MVE8</accession>
<feature type="chain" id="PRO_5032536847" description="AB hydrolase-1 domain-containing protein" evidence="1">
    <location>
        <begin position="20"/>
        <end position="311"/>
    </location>
</feature>
<evidence type="ECO:0000256" key="1">
    <source>
        <dbReference type="SAM" id="SignalP"/>
    </source>
</evidence>
<proteinExistence type="predicted"/>
<dbReference type="SUPFAM" id="SSF53474">
    <property type="entry name" value="alpha/beta-Hydrolases"/>
    <property type="match status" value="1"/>
</dbReference>
<comment type="caution">
    <text evidence="3">The sequence shown here is derived from an EMBL/GenBank/DDBJ whole genome shotgun (WGS) entry which is preliminary data.</text>
</comment>
<organism evidence="3 4">
    <name type="scientific">Rhizomicrobium palustre</name>
    <dbReference type="NCBI Taxonomy" id="189966"/>
    <lineage>
        <taxon>Bacteria</taxon>
        <taxon>Pseudomonadati</taxon>
        <taxon>Pseudomonadota</taxon>
        <taxon>Alphaproteobacteria</taxon>
        <taxon>Micropepsales</taxon>
        <taxon>Micropepsaceae</taxon>
        <taxon>Rhizomicrobium</taxon>
    </lineage>
</organism>
<feature type="domain" description="AB hydrolase-1" evidence="2">
    <location>
        <begin position="67"/>
        <end position="283"/>
    </location>
</feature>
<dbReference type="GO" id="GO:0052689">
    <property type="term" value="F:carboxylic ester hydrolase activity"/>
    <property type="evidence" value="ECO:0007669"/>
    <property type="project" value="TreeGrafter"/>
</dbReference>
<name>A0A846MVE8_9PROT</name>
<dbReference type="AlphaFoldDB" id="A0A846MVE8"/>
<sequence length="311" mass="32130">MKIAIALTMLLSLSGAASAAEQEVSLGPLKGTLETPEHLKDGPAVLIIAGSGPTDRDGNSSIGGVTPATYKLLAQGLAAEGIPSLRYDKRGIGASKAALTREEDLRFSNYVDDAAGFAELLRSQPHVTCVVLFGHSEGALIAALAAAKTKVCGVISVAGAGFPADEIMLKQFAGMGLPAAALEQAKGYFATLKKGEMIGDVPHGWAAIFRPSIQPYMASWISVDPAQALGAVKAPVLILQGRNDIQVPVENVERLAQGAPKAKLVLLDGTNHVLKSAPAERAANVATYADPALPLAPGVVQNVVDFVKGLK</sequence>
<feature type="signal peptide" evidence="1">
    <location>
        <begin position="1"/>
        <end position="19"/>
    </location>
</feature>
<dbReference type="InterPro" id="IPR000073">
    <property type="entry name" value="AB_hydrolase_1"/>
</dbReference>